<dbReference type="GO" id="GO:0016020">
    <property type="term" value="C:membrane"/>
    <property type="evidence" value="ECO:0007669"/>
    <property type="project" value="UniProtKB-SubCell"/>
</dbReference>
<keyword evidence="6" id="KW-1133">Transmembrane helix</keyword>
<dbReference type="PANTHER" id="PTHR12080:SF59">
    <property type="entry name" value="HEPATIC AND GLIAL CELL ADHESION MOLECULE"/>
    <property type="match status" value="1"/>
</dbReference>
<feature type="transmembrane region" description="Helical" evidence="6">
    <location>
        <begin position="196"/>
        <end position="217"/>
    </location>
</feature>
<evidence type="ECO:0000256" key="1">
    <source>
        <dbReference type="ARBA" id="ARBA00004370"/>
    </source>
</evidence>
<dbReference type="SUPFAM" id="SSF48726">
    <property type="entry name" value="Immunoglobulin"/>
    <property type="match status" value="1"/>
</dbReference>
<keyword evidence="9" id="KW-1185">Reference proteome</keyword>
<feature type="domain" description="Immunoglobulin" evidence="7">
    <location>
        <begin position="53"/>
        <end position="166"/>
    </location>
</feature>
<dbReference type="InterPro" id="IPR003599">
    <property type="entry name" value="Ig_sub"/>
</dbReference>
<evidence type="ECO:0000256" key="6">
    <source>
        <dbReference type="SAM" id="Phobius"/>
    </source>
</evidence>
<proteinExistence type="predicted"/>
<evidence type="ECO:0000313" key="8">
    <source>
        <dbReference type="EMBL" id="KAJ1211749.1"/>
    </source>
</evidence>
<dbReference type="EMBL" id="JANPWB010000002">
    <property type="protein sequence ID" value="KAJ1211749.1"/>
    <property type="molecule type" value="Genomic_DNA"/>
</dbReference>
<evidence type="ECO:0000313" key="9">
    <source>
        <dbReference type="Proteomes" id="UP001066276"/>
    </source>
</evidence>
<organism evidence="8 9">
    <name type="scientific">Pleurodeles waltl</name>
    <name type="common">Iberian ribbed newt</name>
    <dbReference type="NCBI Taxonomy" id="8319"/>
    <lineage>
        <taxon>Eukaryota</taxon>
        <taxon>Metazoa</taxon>
        <taxon>Chordata</taxon>
        <taxon>Craniata</taxon>
        <taxon>Vertebrata</taxon>
        <taxon>Euteleostomi</taxon>
        <taxon>Amphibia</taxon>
        <taxon>Batrachia</taxon>
        <taxon>Caudata</taxon>
        <taxon>Salamandroidea</taxon>
        <taxon>Salamandridae</taxon>
        <taxon>Pleurodelinae</taxon>
        <taxon>Pleurodeles</taxon>
    </lineage>
</organism>
<dbReference type="InterPro" id="IPR013783">
    <property type="entry name" value="Ig-like_fold"/>
</dbReference>
<name>A0AAV7WI88_PLEWA</name>
<dbReference type="InterPro" id="IPR036179">
    <property type="entry name" value="Ig-like_dom_sf"/>
</dbReference>
<sequence length="229" mass="24724">MPGGTGEPIGGGPAGTMPAPAGGEGSRRVLHAWAGFLLFFAGAVSGLRLVVHQTAVSGYEGSSVLLQTSYLLCDPVGFLQIKWNIVNNSTAFIMQTIRNNKSSNSHQEPANKSFVASNQYHHRVTVFPDNASLLIEKLQPMDQGLYQVTVKDSHNSASATVYVTVLSDHEQPEARHCTCPGNSSGEGYVMTPEVLLTMRAISFLISLLSVLCLHLVMKQKATKEEARRL</sequence>
<feature type="compositionally biased region" description="Gly residues" evidence="5">
    <location>
        <begin position="1"/>
        <end position="14"/>
    </location>
</feature>
<comment type="caution">
    <text evidence="8">The sequence shown here is derived from an EMBL/GenBank/DDBJ whole genome shotgun (WGS) entry which is preliminary data.</text>
</comment>
<comment type="subcellular location">
    <subcellularLocation>
        <location evidence="1">Membrane</location>
    </subcellularLocation>
</comment>
<reference evidence="8" key="1">
    <citation type="journal article" date="2022" name="bioRxiv">
        <title>Sequencing and chromosome-scale assembly of the giantPleurodeles waltlgenome.</title>
        <authorList>
            <person name="Brown T."/>
            <person name="Elewa A."/>
            <person name="Iarovenko S."/>
            <person name="Subramanian E."/>
            <person name="Araus A.J."/>
            <person name="Petzold A."/>
            <person name="Susuki M."/>
            <person name="Suzuki K.-i.T."/>
            <person name="Hayashi T."/>
            <person name="Toyoda A."/>
            <person name="Oliveira C."/>
            <person name="Osipova E."/>
            <person name="Leigh N.D."/>
            <person name="Simon A."/>
            <person name="Yun M.H."/>
        </authorList>
    </citation>
    <scope>NUCLEOTIDE SEQUENCE</scope>
    <source>
        <strain evidence="8">20211129_DDA</strain>
        <tissue evidence="8">Liver</tissue>
    </source>
</reference>
<dbReference type="InterPro" id="IPR013106">
    <property type="entry name" value="Ig_V-set"/>
</dbReference>
<dbReference type="GO" id="GO:0005911">
    <property type="term" value="C:cell-cell junction"/>
    <property type="evidence" value="ECO:0007669"/>
    <property type="project" value="TreeGrafter"/>
</dbReference>
<keyword evidence="6" id="KW-0812">Transmembrane</keyword>
<keyword evidence="2" id="KW-0732">Signal</keyword>
<dbReference type="PANTHER" id="PTHR12080">
    <property type="entry name" value="SIGNALING LYMPHOCYTIC ACTIVATION MOLECULE"/>
    <property type="match status" value="1"/>
</dbReference>
<evidence type="ECO:0000256" key="5">
    <source>
        <dbReference type="SAM" id="MobiDB-lite"/>
    </source>
</evidence>
<dbReference type="Proteomes" id="UP001066276">
    <property type="component" value="Chromosome 1_2"/>
</dbReference>
<keyword evidence="3 6" id="KW-0472">Membrane</keyword>
<evidence type="ECO:0000259" key="7">
    <source>
        <dbReference type="SMART" id="SM00409"/>
    </source>
</evidence>
<protein>
    <recommendedName>
        <fullName evidence="7">Immunoglobulin domain-containing protein</fullName>
    </recommendedName>
</protein>
<dbReference type="AlphaFoldDB" id="A0AAV7WI88"/>
<dbReference type="Gene3D" id="2.60.40.10">
    <property type="entry name" value="Immunoglobulins"/>
    <property type="match status" value="1"/>
</dbReference>
<accession>A0AAV7WI88</accession>
<evidence type="ECO:0000256" key="4">
    <source>
        <dbReference type="ARBA" id="ARBA00023180"/>
    </source>
</evidence>
<evidence type="ECO:0000256" key="3">
    <source>
        <dbReference type="ARBA" id="ARBA00023136"/>
    </source>
</evidence>
<feature type="region of interest" description="Disordered" evidence="5">
    <location>
        <begin position="1"/>
        <end position="22"/>
    </location>
</feature>
<keyword evidence="4" id="KW-0325">Glycoprotein</keyword>
<dbReference type="Pfam" id="PF07686">
    <property type="entry name" value="V-set"/>
    <property type="match status" value="1"/>
</dbReference>
<evidence type="ECO:0000256" key="2">
    <source>
        <dbReference type="ARBA" id="ARBA00022729"/>
    </source>
</evidence>
<gene>
    <name evidence="8" type="ORF">NDU88_007105</name>
</gene>
<dbReference type="InterPro" id="IPR015631">
    <property type="entry name" value="CD2/SLAM_rcpt"/>
</dbReference>
<feature type="transmembrane region" description="Helical" evidence="6">
    <location>
        <begin position="30"/>
        <end position="51"/>
    </location>
</feature>
<dbReference type="SMART" id="SM00409">
    <property type="entry name" value="IG"/>
    <property type="match status" value="1"/>
</dbReference>